<reference evidence="2" key="1">
    <citation type="submission" date="2017-03" db="EMBL/GenBank/DDBJ databases">
        <title>Phytopthora megakarya and P. palmivora, two closely related causual agents of cacao black pod achieved similar genome size and gene model numbers by different mechanisms.</title>
        <authorList>
            <person name="Ali S."/>
            <person name="Shao J."/>
            <person name="Larry D.J."/>
            <person name="Kronmiller B."/>
            <person name="Shen D."/>
            <person name="Strem M.D."/>
            <person name="Melnick R.L."/>
            <person name="Guiltinan M.J."/>
            <person name="Tyler B.M."/>
            <person name="Meinhardt L.W."/>
            <person name="Bailey B.A."/>
        </authorList>
    </citation>
    <scope>NUCLEOTIDE SEQUENCE [LARGE SCALE GENOMIC DNA]</scope>
    <source>
        <strain evidence="2">zdho120</strain>
    </source>
</reference>
<dbReference type="AlphaFoldDB" id="A0A225VB35"/>
<keyword evidence="2" id="KW-1185">Reference proteome</keyword>
<accession>A0A225VB35</accession>
<gene>
    <name evidence="1" type="ORF">PHMEG_00025816</name>
</gene>
<name>A0A225VB35_9STRA</name>
<dbReference type="EMBL" id="NBNE01006064">
    <property type="protein sequence ID" value="OWZ02593.1"/>
    <property type="molecule type" value="Genomic_DNA"/>
</dbReference>
<evidence type="ECO:0000313" key="2">
    <source>
        <dbReference type="Proteomes" id="UP000198211"/>
    </source>
</evidence>
<evidence type="ECO:0000313" key="1">
    <source>
        <dbReference type="EMBL" id="OWZ02593.1"/>
    </source>
</evidence>
<dbReference type="Proteomes" id="UP000198211">
    <property type="component" value="Unassembled WGS sequence"/>
</dbReference>
<protein>
    <recommendedName>
        <fullName evidence="3">Reverse transcriptase</fullName>
    </recommendedName>
</protein>
<dbReference type="OrthoDB" id="143685at2759"/>
<organism evidence="1 2">
    <name type="scientific">Phytophthora megakarya</name>
    <dbReference type="NCBI Taxonomy" id="4795"/>
    <lineage>
        <taxon>Eukaryota</taxon>
        <taxon>Sar</taxon>
        <taxon>Stramenopiles</taxon>
        <taxon>Oomycota</taxon>
        <taxon>Peronosporomycetes</taxon>
        <taxon>Peronosporales</taxon>
        <taxon>Peronosporaceae</taxon>
        <taxon>Phytophthora</taxon>
    </lineage>
</organism>
<evidence type="ECO:0008006" key="3">
    <source>
        <dbReference type="Google" id="ProtNLM"/>
    </source>
</evidence>
<proteinExistence type="predicted"/>
<comment type="caution">
    <text evidence="1">The sequence shown here is derived from an EMBL/GenBank/DDBJ whole genome shotgun (WGS) entry which is preliminary data.</text>
</comment>
<sequence length="84" mass="9765">MFALNTSFDGTRLDTPFYLIHGWDPQSTLKAMLGPTPSTCAEDLRNKVRRHRSDIQTQKWKELSERLKIGFQKGDAVWLYIPKL</sequence>